<feature type="region of interest" description="Disordered" evidence="4">
    <location>
        <begin position="170"/>
        <end position="194"/>
    </location>
</feature>
<dbReference type="InterPro" id="IPR028998">
    <property type="entry name" value="RimP_C"/>
</dbReference>
<evidence type="ECO:0000256" key="4">
    <source>
        <dbReference type="SAM" id="MobiDB-lite"/>
    </source>
</evidence>
<dbReference type="NCBIfam" id="NF000932">
    <property type="entry name" value="PRK00092.2-5"/>
    <property type="match status" value="1"/>
</dbReference>
<dbReference type="PANTHER" id="PTHR33867">
    <property type="entry name" value="RIBOSOME MATURATION FACTOR RIMP"/>
    <property type="match status" value="1"/>
</dbReference>
<feature type="domain" description="Ribosome maturation factor RimP N-terminal" evidence="5">
    <location>
        <begin position="18"/>
        <end position="91"/>
    </location>
</feature>
<dbReference type="InterPro" id="IPR035956">
    <property type="entry name" value="RimP_N_sf"/>
</dbReference>
<dbReference type="Gene3D" id="3.30.300.70">
    <property type="entry name" value="RimP-like superfamily, N-terminal"/>
    <property type="match status" value="1"/>
</dbReference>
<dbReference type="Proteomes" id="UP001301152">
    <property type="component" value="Unassembled WGS sequence"/>
</dbReference>
<evidence type="ECO:0000256" key="2">
    <source>
        <dbReference type="ARBA" id="ARBA00022517"/>
    </source>
</evidence>
<evidence type="ECO:0000256" key="3">
    <source>
        <dbReference type="HAMAP-Rule" id="MF_01077"/>
    </source>
</evidence>
<keyword evidence="8" id="KW-1185">Reference proteome</keyword>
<keyword evidence="1 3" id="KW-0963">Cytoplasm</keyword>
<evidence type="ECO:0000259" key="6">
    <source>
        <dbReference type="Pfam" id="PF17384"/>
    </source>
</evidence>
<evidence type="ECO:0000259" key="5">
    <source>
        <dbReference type="Pfam" id="PF02576"/>
    </source>
</evidence>
<dbReference type="HAMAP" id="MF_01077">
    <property type="entry name" value="RimP"/>
    <property type="match status" value="1"/>
</dbReference>
<dbReference type="CDD" id="cd01734">
    <property type="entry name" value="YlxS_C"/>
    <property type="match status" value="1"/>
</dbReference>
<dbReference type="SUPFAM" id="SSF75420">
    <property type="entry name" value="YhbC-like, N-terminal domain"/>
    <property type="match status" value="1"/>
</dbReference>
<protein>
    <recommendedName>
        <fullName evidence="3">Ribosome maturation factor RimP</fullName>
    </recommendedName>
</protein>
<accession>A0ABT3QH09</accession>
<comment type="caution">
    <text evidence="7">The sequence shown here is derived from an EMBL/GenBank/DDBJ whole genome shotgun (WGS) entry which is preliminary data.</text>
</comment>
<feature type="domain" description="Ribosome maturation factor RimP C-terminal" evidence="6">
    <location>
        <begin position="94"/>
        <end position="159"/>
    </location>
</feature>
<dbReference type="EMBL" id="JAPIUZ010000006">
    <property type="protein sequence ID" value="MCX2564530.1"/>
    <property type="molecule type" value="Genomic_DNA"/>
</dbReference>
<comment type="subcellular location">
    <subcellularLocation>
        <location evidence="3">Cytoplasm</location>
    </subcellularLocation>
</comment>
<dbReference type="PANTHER" id="PTHR33867:SF1">
    <property type="entry name" value="RIBOSOME MATURATION FACTOR RIMP"/>
    <property type="match status" value="1"/>
</dbReference>
<dbReference type="InterPro" id="IPR028989">
    <property type="entry name" value="RimP_N"/>
</dbReference>
<comment type="function">
    <text evidence="3">Required for maturation of 30S ribosomal subunits.</text>
</comment>
<dbReference type="Pfam" id="PF17384">
    <property type="entry name" value="DUF150_C"/>
    <property type="match status" value="1"/>
</dbReference>
<dbReference type="InterPro" id="IPR036847">
    <property type="entry name" value="RimP_C_sf"/>
</dbReference>
<sequence>MDADLSAHSGLESRLVALIAPMIEDMGYEIVRISVLGRERPTVQIMADRKDGSLISVNDCERISRAAGAIFDVEDPIPGNWTLEVSSAGIDRPLTRVKDWNRFAGHQAKAEVIVPLNGRRRFLGVVLGADETAARLKLDDGTEVALPLAEIRRARLVLTDALIESSARMARPAAAGDHDEDNVESDGSADFRLN</sequence>
<dbReference type="Pfam" id="PF02576">
    <property type="entry name" value="RimP_N"/>
    <property type="match status" value="1"/>
</dbReference>
<evidence type="ECO:0000313" key="8">
    <source>
        <dbReference type="Proteomes" id="UP001301152"/>
    </source>
</evidence>
<gene>
    <name evidence="3 7" type="primary">rimP</name>
    <name evidence="7" type="ORF">OQ497_11255</name>
</gene>
<comment type="similarity">
    <text evidence="3">Belongs to the RimP family.</text>
</comment>
<proteinExistence type="inferred from homology"/>
<dbReference type="RefSeq" id="WP_086635432.1">
    <property type="nucleotide sequence ID" value="NZ_JAERKY010000007.1"/>
</dbReference>
<organism evidence="7 8">
    <name type="scientific">Acetobacter thailandicus</name>
    <dbReference type="NCBI Taxonomy" id="1502842"/>
    <lineage>
        <taxon>Bacteria</taxon>
        <taxon>Pseudomonadati</taxon>
        <taxon>Pseudomonadota</taxon>
        <taxon>Alphaproteobacteria</taxon>
        <taxon>Acetobacterales</taxon>
        <taxon>Acetobacteraceae</taxon>
        <taxon>Acetobacter</taxon>
    </lineage>
</organism>
<evidence type="ECO:0000313" key="7">
    <source>
        <dbReference type="EMBL" id="MCX2564530.1"/>
    </source>
</evidence>
<dbReference type="SUPFAM" id="SSF74942">
    <property type="entry name" value="YhbC-like, C-terminal domain"/>
    <property type="match status" value="1"/>
</dbReference>
<keyword evidence="2 3" id="KW-0690">Ribosome biogenesis</keyword>
<evidence type="ECO:0000256" key="1">
    <source>
        <dbReference type="ARBA" id="ARBA00022490"/>
    </source>
</evidence>
<name>A0ABT3QH09_9PROT</name>
<reference evidence="7 8" key="1">
    <citation type="submission" date="2022-11" db="EMBL/GenBank/DDBJ databases">
        <title>Genome sequencing of Acetobacter type strain.</title>
        <authorList>
            <person name="Heo J."/>
            <person name="Lee D."/>
            <person name="Han B.-H."/>
            <person name="Hong S.-B."/>
            <person name="Kwon S.-W."/>
        </authorList>
    </citation>
    <scope>NUCLEOTIDE SEQUENCE [LARGE SCALE GENOMIC DNA]</scope>
    <source>
        <strain evidence="7 8">KACC 21253</strain>
    </source>
</reference>
<dbReference type="InterPro" id="IPR003728">
    <property type="entry name" value="Ribosome_maturation_RimP"/>
</dbReference>